<sequence>MFSWESLHSVTVGGVSPHVTELTETLSTKGHEVHIFTQSGWMRDYDEINGVHYQRCRYDPSGGIVHQMDQMCDAMYDRFGSVQKEFGEFDVLHGHDWHPVNALDRIKHDYGKEFVVTYHSTEWGRNGNQIGDWQESRAISHREWLGGYEAAEAIITTNQFKGEVQQIYQLPDYKITVIPNGINPGKIEKDVDAGAVKKRFGIHPYAPAVLFTGRICYQKGVDMLIDAIPEVLRNRWDTRFVFVGDGGMRPYCEHRASELGVQDACRFLGHVPDETLSDCMNACDIACVPSRNEPFGIVVLEAWDAAKPVIATDAVHLNRQLLKWSTGYRNPESIA</sequence>
<dbReference type="CDD" id="cd03801">
    <property type="entry name" value="GT4_PimA-like"/>
    <property type="match status" value="1"/>
</dbReference>
<dbReference type="Pfam" id="PF13439">
    <property type="entry name" value="Glyco_transf_4"/>
    <property type="match status" value="1"/>
</dbReference>
<evidence type="ECO:0000313" key="3">
    <source>
        <dbReference type="EMBL" id="QNO44299.1"/>
    </source>
</evidence>
<feature type="domain" description="Glycosyltransferase subfamily 4-like N-terminal" evidence="2">
    <location>
        <begin position="12"/>
        <end position="184"/>
    </location>
</feature>
<evidence type="ECO:0000259" key="1">
    <source>
        <dbReference type="Pfam" id="PF00534"/>
    </source>
</evidence>
<dbReference type="EMBL" id="MT630948">
    <property type="protein sequence ID" value="QNO44299.1"/>
    <property type="molecule type" value="Genomic_DNA"/>
</dbReference>
<dbReference type="GO" id="GO:0102710">
    <property type="term" value="F:D-inositol-3-phosphate glycosyltransferase activity"/>
    <property type="evidence" value="ECO:0007669"/>
    <property type="project" value="UniProtKB-EC"/>
</dbReference>
<dbReference type="PANTHER" id="PTHR12526">
    <property type="entry name" value="GLYCOSYLTRANSFERASE"/>
    <property type="match status" value="1"/>
</dbReference>
<dbReference type="PANTHER" id="PTHR12526:SF625">
    <property type="entry name" value="PHOSPHATIDYLINOSITOL GLYCAN-CLASS A"/>
    <property type="match status" value="1"/>
</dbReference>
<name>A0A7G9Y8G5_9EURY</name>
<protein>
    <submittedName>
        <fullName evidence="3">D-inositol-3-phosphate glycosyltransferase</fullName>
        <ecNumber evidence="3">2.4.1.250</ecNumber>
    </submittedName>
</protein>
<accession>A0A7G9Y8G5</accession>
<organism evidence="3">
    <name type="scientific">Candidatus Methanogaster sp. ANME-2c ERB4</name>
    <dbReference type="NCBI Taxonomy" id="2759911"/>
    <lineage>
        <taxon>Archaea</taxon>
        <taxon>Methanobacteriati</taxon>
        <taxon>Methanobacteriota</taxon>
        <taxon>Stenosarchaea group</taxon>
        <taxon>Methanomicrobia</taxon>
        <taxon>Methanosarcinales</taxon>
        <taxon>ANME-2 cluster</taxon>
        <taxon>Candidatus Methanogasteraceae</taxon>
        <taxon>Candidatus Methanogaster</taxon>
    </lineage>
</organism>
<dbReference type="Gene3D" id="3.40.50.2000">
    <property type="entry name" value="Glycogen Phosphorylase B"/>
    <property type="match status" value="2"/>
</dbReference>
<dbReference type="InterPro" id="IPR028098">
    <property type="entry name" value="Glyco_trans_4-like_N"/>
</dbReference>
<dbReference type="EC" id="2.4.1.250" evidence="3"/>
<keyword evidence="3" id="KW-0808">Transferase</keyword>
<proteinExistence type="predicted"/>
<reference evidence="3" key="1">
    <citation type="submission" date="2020-06" db="EMBL/GenBank/DDBJ databases">
        <title>Unique genomic features of the anaerobic methanotrophic archaea.</title>
        <authorList>
            <person name="Chadwick G.L."/>
            <person name="Skennerton C.T."/>
            <person name="Laso-Perez R."/>
            <person name="Leu A.O."/>
            <person name="Speth D.R."/>
            <person name="Yu H."/>
            <person name="Morgan-Lang C."/>
            <person name="Hatzenpichler R."/>
            <person name="Goudeau D."/>
            <person name="Malmstrom R."/>
            <person name="Brazelton W.J."/>
            <person name="Woyke T."/>
            <person name="Hallam S.J."/>
            <person name="Tyson G.W."/>
            <person name="Wegener G."/>
            <person name="Boetius A."/>
            <person name="Orphan V."/>
        </authorList>
    </citation>
    <scope>NUCLEOTIDE SEQUENCE</scope>
</reference>
<dbReference type="InterPro" id="IPR001296">
    <property type="entry name" value="Glyco_trans_1"/>
</dbReference>
<dbReference type="SUPFAM" id="SSF53756">
    <property type="entry name" value="UDP-Glycosyltransferase/glycogen phosphorylase"/>
    <property type="match status" value="1"/>
</dbReference>
<feature type="domain" description="Glycosyl transferase family 1" evidence="1">
    <location>
        <begin position="206"/>
        <end position="323"/>
    </location>
</feature>
<gene>
    <name evidence="3" type="primary">mshA</name>
    <name evidence="3" type="ORF">EMJGOPNH_00017</name>
</gene>
<dbReference type="Pfam" id="PF00534">
    <property type="entry name" value="Glycos_transf_1"/>
    <property type="match status" value="1"/>
</dbReference>
<dbReference type="AlphaFoldDB" id="A0A7G9Y8G5"/>
<evidence type="ECO:0000259" key="2">
    <source>
        <dbReference type="Pfam" id="PF13439"/>
    </source>
</evidence>
<keyword evidence="3" id="KW-0328">Glycosyltransferase</keyword>